<dbReference type="PANTHER" id="PTHR43328">
    <property type="entry name" value="ACETYLTRANSFERASE-RELATED"/>
    <property type="match status" value="1"/>
</dbReference>
<dbReference type="PANTHER" id="PTHR43328:SF1">
    <property type="entry name" value="N-ACETYLTRANSFERASE DOMAIN-CONTAINING PROTEIN"/>
    <property type="match status" value="1"/>
</dbReference>
<keyword evidence="2" id="KW-0808">Transferase</keyword>
<dbReference type="SUPFAM" id="SSF55729">
    <property type="entry name" value="Acyl-CoA N-acyltransferases (Nat)"/>
    <property type="match status" value="1"/>
</dbReference>
<dbReference type="Proteomes" id="UP001596413">
    <property type="component" value="Unassembled WGS sequence"/>
</dbReference>
<dbReference type="EC" id="2.3.-.-" evidence="2"/>
<dbReference type="InterPro" id="IPR000182">
    <property type="entry name" value="GNAT_dom"/>
</dbReference>
<evidence type="ECO:0000259" key="1">
    <source>
        <dbReference type="PROSITE" id="PS51186"/>
    </source>
</evidence>
<dbReference type="PROSITE" id="PS51186">
    <property type="entry name" value="GNAT"/>
    <property type="match status" value="1"/>
</dbReference>
<dbReference type="EMBL" id="JBHSZO010000032">
    <property type="protein sequence ID" value="MFC7220276.1"/>
    <property type="molecule type" value="Genomic_DNA"/>
</dbReference>
<dbReference type="Gene3D" id="3.40.630.30">
    <property type="match status" value="1"/>
</dbReference>
<organism evidence="2 3">
    <name type="scientific">Streptomyces polyrhachis</name>
    <dbReference type="NCBI Taxonomy" id="1282885"/>
    <lineage>
        <taxon>Bacteria</taxon>
        <taxon>Bacillati</taxon>
        <taxon>Actinomycetota</taxon>
        <taxon>Actinomycetes</taxon>
        <taxon>Kitasatosporales</taxon>
        <taxon>Streptomycetaceae</taxon>
        <taxon>Streptomyces</taxon>
    </lineage>
</organism>
<comment type="caution">
    <text evidence="2">The sequence shown here is derived from an EMBL/GenBank/DDBJ whole genome shotgun (WGS) entry which is preliminary data.</text>
</comment>
<evidence type="ECO:0000313" key="3">
    <source>
        <dbReference type="Proteomes" id="UP001596413"/>
    </source>
</evidence>
<proteinExistence type="predicted"/>
<evidence type="ECO:0000313" key="2">
    <source>
        <dbReference type="EMBL" id="MFC7220276.1"/>
    </source>
</evidence>
<accession>A0ABW2GKT7</accession>
<dbReference type="GO" id="GO:0016746">
    <property type="term" value="F:acyltransferase activity"/>
    <property type="evidence" value="ECO:0007669"/>
    <property type="project" value="UniProtKB-KW"/>
</dbReference>
<keyword evidence="2" id="KW-0012">Acyltransferase</keyword>
<name>A0ABW2GKT7_9ACTN</name>
<reference evidence="3" key="1">
    <citation type="journal article" date="2019" name="Int. J. Syst. Evol. Microbiol.">
        <title>The Global Catalogue of Microorganisms (GCM) 10K type strain sequencing project: providing services to taxonomists for standard genome sequencing and annotation.</title>
        <authorList>
            <consortium name="The Broad Institute Genomics Platform"/>
            <consortium name="The Broad Institute Genome Sequencing Center for Infectious Disease"/>
            <person name="Wu L."/>
            <person name="Ma J."/>
        </authorList>
    </citation>
    <scope>NUCLEOTIDE SEQUENCE [LARGE SCALE GENOMIC DNA]</scope>
    <source>
        <strain evidence="3">CGMCC 1.13681</strain>
    </source>
</reference>
<gene>
    <name evidence="2" type="ORF">ACFQLX_19220</name>
</gene>
<protein>
    <submittedName>
        <fullName evidence="2">GNAT family N-acetyltransferase</fullName>
        <ecNumber evidence="2">2.3.-.-</ecNumber>
    </submittedName>
</protein>
<dbReference type="InterPro" id="IPR016181">
    <property type="entry name" value="Acyl_CoA_acyltransferase"/>
</dbReference>
<keyword evidence="3" id="KW-1185">Reference proteome</keyword>
<sequence length="154" mass="17428">MLRDVEEADLPVFFTYQQDPESVRMAAFTLADPADHDAFTAYWARLLDDPGTVKRTIAFNGEVIGWVAVFDRGARRELTYWLARPYWGKGLATQALTEFLHEVTERPLYCRAATDNVAALRVLEKLGFVVVAEESEFAGGRGERTEEVVLELVR</sequence>
<feature type="domain" description="N-acetyltransferase" evidence="1">
    <location>
        <begin position="1"/>
        <end position="154"/>
    </location>
</feature>
<dbReference type="Pfam" id="PF13302">
    <property type="entry name" value="Acetyltransf_3"/>
    <property type="match status" value="1"/>
</dbReference>
<dbReference type="RefSeq" id="WP_386416849.1">
    <property type="nucleotide sequence ID" value="NZ_JBHSZO010000032.1"/>
</dbReference>